<comment type="caution">
    <text evidence="1">The sequence shown here is derived from an EMBL/GenBank/DDBJ whole genome shotgun (WGS) entry which is preliminary data.</text>
</comment>
<reference evidence="1" key="1">
    <citation type="journal article" date="2023" name="Science">
        <title>Genome structures resolve the early diversification of teleost fishes.</title>
        <authorList>
            <person name="Parey E."/>
            <person name="Louis A."/>
            <person name="Montfort J."/>
            <person name="Bouchez O."/>
            <person name="Roques C."/>
            <person name="Iampietro C."/>
            <person name="Lluch J."/>
            <person name="Castinel A."/>
            <person name="Donnadieu C."/>
            <person name="Desvignes T."/>
            <person name="Floi Bucao C."/>
            <person name="Jouanno E."/>
            <person name="Wen M."/>
            <person name="Mejri S."/>
            <person name="Dirks R."/>
            <person name="Jansen H."/>
            <person name="Henkel C."/>
            <person name="Chen W.J."/>
            <person name="Zahm M."/>
            <person name="Cabau C."/>
            <person name="Klopp C."/>
            <person name="Thompson A.W."/>
            <person name="Robinson-Rechavi M."/>
            <person name="Braasch I."/>
            <person name="Lecointre G."/>
            <person name="Bobe J."/>
            <person name="Postlethwait J.H."/>
            <person name="Berthelot C."/>
            <person name="Roest Crollius H."/>
            <person name="Guiguen Y."/>
        </authorList>
    </citation>
    <scope>NUCLEOTIDE SEQUENCE</scope>
    <source>
        <strain evidence="1">WJC10195</strain>
    </source>
</reference>
<accession>A0A9Q1IX49</accession>
<evidence type="ECO:0000313" key="1">
    <source>
        <dbReference type="EMBL" id="KAJ8356591.1"/>
    </source>
</evidence>
<protein>
    <submittedName>
        <fullName evidence="1">Uncharacterized protein</fullName>
    </submittedName>
</protein>
<dbReference type="Proteomes" id="UP001152622">
    <property type="component" value="Chromosome 6"/>
</dbReference>
<organism evidence="1 2">
    <name type="scientific">Synaphobranchus kaupii</name>
    <name type="common">Kaup's arrowtooth eel</name>
    <dbReference type="NCBI Taxonomy" id="118154"/>
    <lineage>
        <taxon>Eukaryota</taxon>
        <taxon>Metazoa</taxon>
        <taxon>Chordata</taxon>
        <taxon>Craniata</taxon>
        <taxon>Vertebrata</taxon>
        <taxon>Euteleostomi</taxon>
        <taxon>Actinopterygii</taxon>
        <taxon>Neopterygii</taxon>
        <taxon>Teleostei</taxon>
        <taxon>Anguilliformes</taxon>
        <taxon>Synaphobranchidae</taxon>
        <taxon>Synaphobranchus</taxon>
    </lineage>
</organism>
<keyword evidence="2" id="KW-1185">Reference proteome</keyword>
<gene>
    <name evidence="1" type="ORF">SKAU_G00193850</name>
</gene>
<dbReference type="EMBL" id="JAINUF010000006">
    <property type="protein sequence ID" value="KAJ8356591.1"/>
    <property type="molecule type" value="Genomic_DNA"/>
</dbReference>
<dbReference type="PROSITE" id="PS51257">
    <property type="entry name" value="PROKAR_LIPOPROTEIN"/>
    <property type="match status" value="1"/>
</dbReference>
<proteinExistence type="predicted"/>
<evidence type="ECO:0000313" key="2">
    <source>
        <dbReference type="Proteomes" id="UP001152622"/>
    </source>
</evidence>
<dbReference type="AlphaFoldDB" id="A0A9Q1IX49"/>
<sequence length="29" mass="3237">MQTPKDHQSHSGPYFPFPSSMACRISGEI</sequence>
<name>A0A9Q1IX49_SYNKA</name>